<keyword evidence="4" id="KW-1185">Reference proteome</keyword>
<dbReference type="PANTHER" id="PTHR47064">
    <property type="entry name" value="PUTATIVE (AFU_ORTHOLOGUE AFUA_1G08990)-RELATED"/>
    <property type="match status" value="1"/>
</dbReference>
<dbReference type="InterPro" id="IPR013658">
    <property type="entry name" value="SGL"/>
</dbReference>
<feature type="chain" id="PRO_5020805157" description="SMP-30/Gluconolactonase/LRE-like region domain-containing protein" evidence="1">
    <location>
        <begin position="20"/>
        <end position="389"/>
    </location>
</feature>
<dbReference type="SUPFAM" id="SSF63829">
    <property type="entry name" value="Calcium-dependent phosphotriesterase"/>
    <property type="match status" value="1"/>
</dbReference>
<dbReference type="InterPro" id="IPR011042">
    <property type="entry name" value="6-blade_b-propeller_TolB-like"/>
</dbReference>
<evidence type="ECO:0000313" key="4">
    <source>
        <dbReference type="Proteomes" id="UP000309340"/>
    </source>
</evidence>
<dbReference type="OrthoDB" id="423498at2759"/>
<evidence type="ECO:0000256" key="1">
    <source>
        <dbReference type="SAM" id="SignalP"/>
    </source>
</evidence>
<dbReference type="PANTHER" id="PTHR47064:SF2">
    <property type="entry name" value="SMP-30_GLUCONOLACTONASE_LRE-LIKE REGION DOMAIN-CONTAINING PROTEIN-RELATED"/>
    <property type="match status" value="1"/>
</dbReference>
<dbReference type="AlphaFoldDB" id="A0A4U0WQ25"/>
<evidence type="ECO:0000259" key="2">
    <source>
        <dbReference type="Pfam" id="PF08450"/>
    </source>
</evidence>
<feature type="signal peptide" evidence="1">
    <location>
        <begin position="1"/>
        <end position="19"/>
    </location>
</feature>
<dbReference type="Proteomes" id="UP000309340">
    <property type="component" value="Unassembled WGS sequence"/>
</dbReference>
<dbReference type="EMBL" id="NAJQ01000730">
    <property type="protein sequence ID" value="TKA65484.1"/>
    <property type="molecule type" value="Genomic_DNA"/>
</dbReference>
<accession>A0A4U0WQ25</accession>
<organism evidence="3 4">
    <name type="scientific">Friedmanniomyces simplex</name>
    <dbReference type="NCBI Taxonomy" id="329884"/>
    <lineage>
        <taxon>Eukaryota</taxon>
        <taxon>Fungi</taxon>
        <taxon>Dikarya</taxon>
        <taxon>Ascomycota</taxon>
        <taxon>Pezizomycotina</taxon>
        <taxon>Dothideomycetes</taxon>
        <taxon>Dothideomycetidae</taxon>
        <taxon>Mycosphaerellales</taxon>
        <taxon>Teratosphaeriaceae</taxon>
        <taxon>Friedmanniomyces</taxon>
    </lineage>
</organism>
<feature type="domain" description="SMP-30/Gluconolactonase/LRE-like region" evidence="2">
    <location>
        <begin position="134"/>
        <end position="331"/>
    </location>
</feature>
<name>A0A4U0WQ25_9PEZI</name>
<sequence>MPPPWLRAALFSLPTLAASSSFVATLDPDLTFRLPLGFRQNASASFLATDTSPAYSDQQLANAANATAIAFSQEFADLFPLNASLQLVAEMAQPFAVEIGAWDCRRDQVWLTGPTINGTNYLEVLDLNSSQVYQPNTSLPIPNPNGGFYSNGTVYIASDGDFATPPAIYSVNATSLETTILLDSYFGLRLNGPNDIAVVNKGNNTFLFFTDDPLSALYNAGQAPTLPDAVWRFDFRSQTLLPVIDRADISVPNGIRANREGTKLYLTSTPDPLTYGANGTASSAIYVFDLDADARPTNKQLFGFAERGISDGLHVDDAGRVWTGEADGIFVRNEQGIILGLVNAAAVLSEQEMEQGYMLENFALAGHKLVIFAVERVYVVELAGRVVAC</sequence>
<keyword evidence="1" id="KW-0732">Signal</keyword>
<protein>
    <recommendedName>
        <fullName evidence="2">SMP-30/Gluconolactonase/LRE-like region domain-containing protein</fullName>
    </recommendedName>
</protein>
<dbReference type="InterPro" id="IPR052988">
    <property type="entry name" value="Oryzine_lactonohydrolase"/>
</dbReference>
<dbReference type="Pfam" id="PF08450">
    <property type="entry name" value="SGL"/>
    <property type="match status" value="1"/>
</dbReference>
<reference evidence="3 4" key="1">
    <citation type="submission" date="2017-03" db="EMBL/GenBank/DDBJ databases">
        <title>Genomes of endolithic fungi from Antarctica.</title>
        <authorList>
            <person name="Coleine C."/>
            <person name="Masonjones S."/>
            <person name="Stajich J.E."/>
        </authorList>
    </citation>
    <scope>NUCLEOTIDE SEQUENCE [LARGE SCALE GENOMIC DNA]</scope>
    <source>
        <strain evidence="3 4">CCFEE 5184</strain>
    </source>
</reference>
<proteinExistence type="predicted"/>
<comment type="caution">
    <text evidence="3">The sequence shown here is derived from an EMBL/GenBank/DDBJ whole genome shotgun (WGS) entry which is preliminary data.</text>
</comment>
<gene>
    <name evidence="3" type="ORF">B0A55_10086</name>
</gene>
<dbReference type="STRING" id="329884.A0A4U0WQ25"/>
<evidence type="ECO:0000313" key="3">
    <source>
        <dbReference type="EMBL" id="TKA65484.1"/>
    </source>
</evidence>
<dbReference type="Gene3D" id="2.120.10.30">
    <property type="entry name" value="TolB, C-terminal domain"/>
    <property type="match status" value="1"/>
</dbReference>